<reference evidence="3" key="2">
    <citation type="submission" date="2015-01" db="EMBL/GenBank/DDBJ databases">
        <title>Evolutionary Origins and Diversification of the Mycorrhizal Mutualists.</title>
        <authorList>
            <consortium name="DOE Joint Genome Institute"/>
            <consortium name="Mycorrhizal Genomics Consortium"/>
            <person name="Kohler A."/>
            <person name="Kuo A."/>
            <person name="Nagy L.G."/>
            <person name="Floudas D."/>
            <person name="Copeland A."/>
            <person name="Barry K.W."/>
            <person name="Cichocki N."/>
            <person name="Veneault-Fourrey C."/>
            <person name="LaButti K."/>
            <person name="Lindquist E.A."/>
            <person name="Lipzen A."/>
            <person name="Lundell T."/>
            <person name="Morin E."/>
            <person name="Murat C."/>
            <person name="Riley R."/>
            <person name="Ohm R."/>
            <person name="Sun H."/>
            <person name="Tunlid A."/>
            <person name="Henrissat B."/>
            <person name="Grigoriev I.V."/>
            <person name="Hibbett D.S."/>
            <person name="Martin F."/>
        </authorList>
    </citation>
    <scope>NUCLEOTIDE SEQUENCE [LARGE SCALE GENOMIC DNA]</scope>
    <source>
        <strain evidence="3">Foug A</strain>
    </source>
</reference>
<keyword evidence="1" id="KW-0472">Membrane</keyword>
<evidence type="ECO:0000256" key="1">
    <source>
        <dbReference type="SAM" id="Phobius"/>
    </source>
</evidence>
<dbReference type="OrthoDB" id="3349377at2759"/>
<dbReference type="Proteomes" id="UP000053989">
    <property type="component" value="Unassembled WGS sequence"/>
</dbReference>
<dbReference type="EMBL" id="KN822017">
    <property type="protein sequence ID" value="KIM66414.1"/>
    <property type="molecule type" value="Genomic_DNA"/>
</dbReference>
<feature type="transmembrane region" description="Helical" evidence="1">
    <location>
        <begin position="6"/>
        <end position="22"/>
    </location>
</feature>
<accession>A0A0C3EDL4</accession>
<dbReference type="InParanoid" id="A0A0C3EDL4"/>
<reference evidence="2 3" key="1">
    <citation type="submission" date="2014-04" db="EMBL/GenBank/DDBJ databases">
        <authorList>
            <consortium name="DOE Joint Genome Institute"/>
            <person name="Kuo A."/>
            <person name="Kohler A."/>
            <person name="Nagy L.G."/>
            <person name="Floudas D."/>
            <person name="Copeland A."/>
            <person name="Barry K.W."/>
            <person name="Cichocki N."/>
            <person name="Veneault-Fourrey C."/>
            <person name="LaButti K."/>
            <person name="Lindquist E.A."/>
            <person name="Lipzen A."/>
            <person name="Lundell T."/>
            <person name="Morin E."/>
            <person name="Murat C."/>
            <person name="Sun H."/>
            <person name="Tunlid A."/>
            <person name="Henrissat B."/>
            <person name="Grigoriev I.V."/>
            <person name="Hibbett D.S."/>
            <person name="Martin F."/>
            <person name="Nordberg H.P."/>
            <person name="Cantor M.N."/>
            <person name="Hua S.X."/>
        </authorList>
    </citation>
    <scope>NUCLEOTIDE SEQUENCE [LARGE SCALE GENOMIC DNA]</scope>
    <source>
        <strain evidence="2 3">Foug A</strain>
    </source>
</reference>
<name>A0A0C3EDL4_9AGAM</name>
<protein>
    <submittedName>
        <fullName evidence="2">Uncharacterized protein</fullName>
    </submittedName>
</protein>
<organism evidence="2 3">
    <name type="scientific">Scleroderma citrinum Foug A</name>
    <dbReference type="NCBI Taxonomy" id="1036808"/>
    <lineage>
        <taxon>Eukaryota</taxon>
        <taxon>Fungi</taxon>
        <taxon>Dikarya</taxon>
        <taxon>Basidiomycota</taxon>
        <taxon>Agaricomycotina</taxon>
        <taxon>Agaricomycetes</taxon>
        <taxon>Agaricomycetidae</taxon>
        <taxon>Boletales</taxon>
        <taxon>Sclerodermatineae</taxon>
        <taxon>Sclerodermataceae</taxon>
        <taxon>Scleroderma</taxon>
    </lineage>
</organism>
<sequence length="85" mass="9184">MIHGNVVYFLSPLLTFILLFTNGSIKFQWFADTFLIRAPITISAGCCLILSIRQATRSLPEQYSSMSTWGVSSAAVPGLSIGQGA</sequence>
<evidence type="ECO:0000313" key="3">
    <source>
        <dbReference type="Proteomes" id="UP000053989"/>
    </source>
</evidence>
<keyword evidence="1" id="KW-1133">Transmembrane helix</keyword>
<dbReference type="HOGENOM" id="CLU_2513949_0_0_1"/>
<dbReference type="AlphaFoldDB" id="A0A0C3EDL4"/>
<keyword evidence="3" id="KW-1185">Reference proteome</keyword>
<feature type="transmembrane region" description="Helical" evidence="1">
    <location>
        <begin position="34"/>
        <end position="52"/>
    </location>
</feature>
<gene>
    <name evidence="2" type="ORF">SCLCIDRAFT_1211172</name>
</gene>
<evidence type="ECO:0000313" key="2">
    <source>
        <dbReference type="EMBL" id="KIM66414.1"/>
    </source>
</evidence>
<proteinExistence type="predicted"/>
<keyword evidence="1" id="KW-0812">Transmembrane</keyword>